<evidence type="ECO:0000313" key="1">
    <source>
        <dbReference type="EMBL" id="WNC69235.1"/>
    </source>
</evidence>
<reference evidence="2" key="1">
    <citation type="submission" date="2023-09" db="EMBL/GenBank/DDBJ databases">
        <authorList>
            <person name="Li S."/>
            <person name="Li X."/>
            <person name="Zhang C."/>
            <person name="Zhao Z."/>
        </authorList>
    </citation>
    <scope>NUCLEOTIDE SEQUENCE [LARGE SCALE GENOMIC DNA]</scope>
    <source>
        <strain evidence="2">SQ345</strain>
    </source>
</reference>
<sequence length="70" mass="7827">MGSDTSTVTVLYYDQNDMTSICSDVLNNLEVQTDDRVIFPSSYRDDKIIIAVLDGDCQVRNSLGDRAIYS</sequence>
<dbReference type="Proteomes" id="UP001248581">
    <property type="component" value="Chromosome"/>
</dbReference>
<name>A0ABY9TKB6_9GAMM</name>
<proteinExistence type="predicted"/>
<dbReference type="Pfam" id="PF09558">
    <property type="entry name" value="DUF2375"/>
    <property type="match status" value="1"/>
</dbReference>
<dbReference type="RefSeq" id="WP_348388379.1">
    <property type="nucleotide sequence ID" value="NZ_CP134146.1"/>
</dbReference>
<keyword evidence="2" id="KW-1185">Reference proteome</keyword>
<gene>
    <name evidence="1" type="ORF">RI845_03525</name>
</gene>
<evidence type="ECO:0000313" key="2">
    <source>
        <dbReference type="Proteomes" id="UP001248581"/>
    </source>
</evidence>
<accession>A0ABY9TKB6</accession>
<dbReference type="InterPro" id="IPR014271">
    <property type="entry name" value="CHP02922"/>
</dbReference>
<dbReference type="EMBL" id="CP134146">
    <property type="protein sequence ID" value="WNC69235.1"/>
    <property type="molecule type" value="Genomic_DNA"/>
</dbReference>
<protein>
    <submittedName>
        <fullName evidence="1">DUF2375 family protein</fullName>
    </submittedName>
</protein>
<organism evidence="1 2">
    <name type="scientific">Thalassotalea nanhaiensis</name>
    <dbReference type="NCBI Taxonomy" id="3065648"/>
    <lineage>
        <taxon>Bacteria</taxon>
        <taxon>Pseudomonadati</taxon>
        <taxon>Pseudomonadota</taxon>
        <taxon>Gammaproteobacteria</taxon>
        <taxon>Alteromonadales</taxon>
        <taxon>Colwelliaceae</taxon>
        <taxon>Thalassotalea</taxon>
    </lineage>
</organism>